<feature type="domain" description="RNA polymerase sigma factor 54 DNA-binding" evidence="1">
    <location>
        <begin position="109"/>
        <end position="168"/>
    </location>
</feature>
<dbReference type="GO" id="GO:0001216">
    <property type="term" value="F:DNA-binding transcription activator activity"/>
    <property type="evidence" value="ECO:0007669"/>
    <property type="project" value="InterPro"/>
</dbReference>
<dbReference type="PANTHER" id="PTHR32248:SF4">
    <property type="entry name" value="RNA POLYMERASE SIGMA-54 FACTOR"/>
    <property type="match status" value="1"/>
</dbReference>
<organism evidence="2 3">
    <name type="scientific">Candidatus Desulfatibia vada</name>
    <dbReference type="NCBI Taxonomy" id="2841696"/>
    <lineage>
        <taxon>Bacteria</taxon>
        <taxon>Pseudomonadati</taxon>
        <taxon>Thermodesulfobacteriota</taxon>
        <taxon>Desulfobacteria</taxon>
        <taxon>Desulfobacterales</taxon>
        <taxon>Desulfobacterales incertae sedis</taxon>
        <taxon>Candidatus Desulfatibia</taxon>
    </lineage>
</organism>
<accession>A0A8J6TV82</accession>
<dbReference type="EMBL" id="JACNIG010000294">
    <property type="protein sequence ID" value="MBC8433372.1"/>
    <property type="molecule type" value="Genomic_DNA"/>
</dbReference>
<evidence type="ECO:0000259" key="1">
    <source>
        <dbReference type="Pfam" id="PF04552"/>
    </source>
</evidence>
<protein>
    <recommendedName>
        <fullName evidence="1">RNA polymerase sigma factor 54 DNA-binding domain-containing protein</fullName>
    </recommendedName>
</protein>
<dbReference type="PROSITE" id="PS00718">
    <property type="entry name" value="SIGMA54_2"/>
    <property type="match status" value="1"/>
</dbReference>
<comment type="caution">
    <text evidence="2">The sequence shown here is derived from an EMBL/GenBank/DDBJ whole genome shotgun (WGS) entry which is preliminary data.</text>
</comment>
<evidence type="ECO:0000313" key="3">
    <source>
        <dbReference type="Proteomes" id="UP000605201"/>
    </source>
</evidence>
<proteinExistence type="predicted"/>
<dbReference type="AlphaFoldDB" id="A0A8J6TV82"/>
<dbReference type="PROSITE" id="PS50044">
    <property type="entry name" value="SIGMA54_3"/>
    <property type="match status" value="1"/>
</dbReference>
<dbReference type="Proteomes" id="UP000605201">
    <property type="component" value="Unassembled WGS sequence"/>
</dbReference>
<dbReference type="PANTHER" id="PTHR32248">
    <property type="entry name" value="RNA POLYMERASE SIGMA-54 FACTOR"/>
    <property type="match status" value="1"/>
</dbReference>
<dbReference type="GO" id="GO:0016987">
    <property type="term" value="F:sigma factor activity"/>
    <property type="evidence" value="ECO:0007669"/>
    <property type="project" value="InterPro"/>
</dbReference>
<evidence type="ECO:0000313" key="2">
    <source>
        <dbReference type="EMBL" id="MBC8433372.1"/>
    </source>
</evidence>
<name>A0A8J6TV82_9BACT</name>
<dbReference type="InterPro" id="IPR007634">
    <property type="entry name" value="RNA_pol_sigma_54_DNA-bd"/>
</dbReference>
<dbReference type="InterPro" id="IPR000394">
    <property type="entry name" value="RNA_pol_sigma_54"/>
</dbReference>
<dbReference type="Pfam" id="PF04552">
    <property type="entry name" value="Sigma54_DBD"/>
    <property type="match status" value="1"/>
</dbReference>
<sequence length="168" mass="18969">MEIVHQLPGRVRIRIPEIESTNYCQRVVEGSANDARIKDLRINPACISLTVCYDPIRMEIKDVLDFLGEARPIKRPVAKKKSRLANKKTKVPETKSAVSPTAKYFKPAVSASVQEKIKHIIKSEDPGKPYSDGKISALLMEENIEIARRTVAKYREIMGILPSSKRKK</sequence>
<reference evidence="2 3" key="1">
    <citation type="submission" date="2020-08" db="EMBL/GenBank/DDBJ databases">
        <title>Bridging the membrane lipid divide: bacteria of the FCB group superphylum have the potential to synthesize archaeal ether lipids.</title>
        <authorList>
            <person name="Villanueva L."/>
            <person name="Von Meijenfeldt F.A.B."/>
            <person name="Westbye A.B."/>
            <person name="Yadav S."/>
            <person name="Hopmans E.C."/>
            <person name="Dutilh B.E."/>
            <person name="Sinninghe Damste J.S."/>
        </authorList>
    </citation>
    <scope>NUCLEOTIDE SEQUENCE [LARGE SCALE GENOMIC DNA]</scope>
    <source>
        <strain evidence="2">NIOZ-UU17</strain>
    </source>
</reference>
<gene>
    <name evidence="2" type="ORF">H8D96_15785</name>
</gene>
<dbReference type="Gene3D" id="1.10.10.60">
    <property type="entry name" value="Homeodomain-like"/>
    <property type="match status" value="1"/>
</dbReference>